<keyword evidence="2 5" id="KW-0812">Transmembrane</keyword>
<dbReference type="PANTHER" id="PTHR21576:SF11">
    <property type="entry name" value="MAJOR FACILITATOR SUPERFAMILY PROTEIN"/>
    <property type="match status" value="1"/>
</dbReference>
<proteinExistence type="predicted"/>
<feature type="transmembrane region" description="Helical" evidence="5">
    <location>
        <begin position="263"/>
        <end position="282"/>
    </location>
</feature>
<feature type="transmembrane region" description="Helical" evidence="5">
    <location>
        <begin position="186"/>
        <end position="208"/>
    </location>
</feature>
<evidence type="ECO:0000256" key="6">
    <source>
        <dbReference type="SAM" id="SignalP"/>
    </source>
</evidence>
<organism evidence="9 10">
    <name type="scientific">Carpinus fangiana</name>
    <dbReference type="NCBI Taxonomy" id="176857"/>
    <lineage>
        <taxon>Eukaryota</taxon>
        <taxon>Viridiplantae</taxon>
        <taxon>Streptophyta</taxon>
        <taxon>Embryophyta</taxon>
        <taxon>Tracheophyta</taxon>
        <taxon>Spermatophyta</taxon>
        <taxon>Magnoliopsida</taxon>
        <taxon>eudicotyledons</taxon>
        <taxon>Gunneridae</taxon>
        <taxon>Pentapetalae</taxon>
        <taxon>rosids</taxon>
        <taxon>fabids</taxon>
        <taxon>Fagales</taxon>
        <taxon>Betulaceae</taxon>
        <taxon>Carpinus</taxon>
    </lineage>
</organism>
<name>A0A5N6QQK4_9ROSI</name>
<evidence type="ECO:0000256" key="4">
    <source>
        <dbReference type="ARBA" id="ARBA00023136"/>
    </source>
</evidence>
<keyword evidence="4 5" id="KW-0472">Membrane</keyword>
<keyword evidence="10" id="KW-1185">Reference proteome</keyword>
<comment type="subcellular location">
    <subcellularLocation>
        <location evidence="1">Membrane</location>
        <topology evidence="1">Multi-pass membrane protein</topology>
    </subcellularLocation>
</comment>
<evidence type="ECO:0000256" key="1">
    <source>
        <dbReference type="ARBA" id="ARBA00004141"/>
    </source>
</evidence>
<dbReference type="Proteomes" id="UP000327013">
    <property type="component" value="Chromosome 2"/>
</dbReference>
<dbReference type="Gene3D" id="1.20.1250.20">
    <property type="entry name" value="MFS general substrate transporter like domains"/>
    <property type="match status" value="1"/>
</dbReference>
<evidence type="ECO:0000256" key="2">
    <source>
        <dbReference type="ARBA" id="ARBA00022692"/>
    </source>
</evidence>
<dbReference type="OrthoDB" id="410267at2759"/>
<feature type="transmembrane region" description="Helical" evidence="5">
    <location>
        <begin position="68"/>
        <end position="93"/>
    </location>
</feature>
<evidence type="ECO:0000256" key="5">
    <source>
        <dbReference type="SAM" id="Phobius"/>
    </source>
</evidence>
<dbReference type="Pfam" id="PF06813">
    <property type="entry name" value="Nodulin-like"/>
    <property type="match status" value="1"/>
</dbReference>
<sequence length="301" mass="33197">MSAGYLIWFSLVAIIWLQSLNGANTSFPSYSSQLKQQLSISQVQLNNLAFASDVGKILGLTSRKVSPVIGAIVIAVFLLAPLLVPIIYLIGLMKEGEDDTEIREVAPVVVKEEVGVMLLVQRIPWVLWNYRFRVLVFFGRIITSLMDYCFSRRKYMMISGPASLVVYMPLIAGAFFFLLLDTKMDLYVSTAIIGACTGAITSVAVTITKELFGTKGFATNYNLVIANIPAGSFAFGYVAALLYRKEGKGDGACMGMECYRTTFILWGSLSVVGTFLAIILFARTRQFYSKKLQNMNLSLVA</sequence>
<evidence type="ECO:0000259" key="7">
    <source>
        <dbReference type="Pfam" id="PF06813"/>
    </source>
</evidence>
<dbReference type="AlphaFoldDB" id="A0A5N6QQK4"/>
<dbReference type="SUPFAM" id="SSF103473">
    <property type="entry name" value="MFS general substrate transporter"/>
    <property type="match status" value="1"/>
</dbReference>
<dbReference type="GO" id="GO:0016020">
    <property type="term" value="C:membrane"/>
    <property type="evidence" value="ECO:0007669"/>
    <property type="project" value="UniProtKB-SubCell"/>
</dbReference>
<feature type="chain" id="PRO_5024433320" evidence="6">
    <location>
        <begin position="23"/>
        <end position="301"/>
    </location>
</feature>
<keyword evidence="6" id="KW-0732">Signal</keyword>
<keyword evidence="3 5" id="KW-1133">Transmembrane helix</keyword>
<dbReference type="InterPro" id="IPR010658">
    <property type="entry name" value="Nodulin-like"/>
</dbReference>
<feature type="domain" description="Nodulin-like" evidence="7">
    <location>
        <begin position="8"/>
        <end position="72"/>
    </location>
</feature>
<evidence type="ECO:0000313" key="9">
    <source>
        <dbReference type="EMBL" id="KAE8009304.1"/>
    </source>
</evidence>
<feature type="transmembrane region" description="Helical" evidence="5">
    <location>
        <begin position="162"/>
        <end position="180"/>
    </location>
</feature>
<feature type="transmembrane region" description="Helical" evidence="5">
    <location>
        <begin position="220"/>
        <end position="243"/>
    </location>
</feature>
<evidence type="ECO:0000259" key="8">
    <source>
        <dbReference type="Pfam" id="PF23262"/>
    </source>
</evidence>
<protein>
    <submittedName>
        <fullName evidence="9">Uncharacterized protein</fullName>
    </submittedName>
</protein>
<feature type="domain" description="NFD4 C-terminal" evidence="8">
    <location>
        <begin position="136"/>
        <end position="289"/>
    </location>
</feature>
<dbReference type="EMBL" id="CM017322">
    <property type="protein sequence ID" value="KAE8009304.1"/>
    <property type="molecule type" value="Genomic_DNA"/>
</dbReference>
<feature type="signal peptide" evidence="6">
    <location>
        <begin position="1"/>
        <end position="22"/>
    </location>
</feature>
<dbReference type="PANTHER" id="PTHR21576">
    <property type="entry name" value="UNCHARACTERIZED NODULIN-LIKE PROTEIN"/>
    <property type="match status" value="1"/>
</dbReference>
<gene>
    <name evidence="9" type="ORF">FH972_005750</name>
</gene>
<evidence type="ECO:0000256" key="3">
    <source>
        <dbReference type="ARBA" id="ARBA00022989"/>
    </source>
</evidence>
<dbReference type="InterPro" id="IPR036259">
    <property type="entry name" value="MFS_trans_sf"/>
</dbReference>
<dbReference type="InterPro" id="IPR056555">
    <property type="entry name" value="NFD4_C"/>
</dbReference>
<accession>A0A5N6QQK4</accession>
<reference evidence="9 10" key="1">
    <citation type="submission" date="2019-06" db="EMBL/GenBank/DDBJ databases">
        <title>A chromosomal-level reference genome of Carpinus fangiana (Coryloideae, Betulaceae).</title>
        <authorList>
            <person name="Yang X."/>
            <person name="Wang Z."/>
            <person name="Zhang L."/>
            <person name="Hao G."/>
            <person name="Liu J."/>
            <person name="Yang Y."/>
        </authorList>
    </citation>
    <scope>NUCLEOTIDE SEQUENCE [LARGE SCALE GENOMIC DNA]</scope>
    <source>
        <strain evidence="9">Cfa_2016G</strain>
        <tissue evidence="9">Leaf</tissue>
    </source>
</reference>
<evidence type="ECO:0000313" key="10">
    <source>
        <dbReference type="Proteomes" id="UP000327013"/>
    </source>
</evidence>
<dbReference type="Pfam" id="PF23262">
    <property type="entry name" value="NFD4_C"/>
    <property type="match status" value="1"/>
</dbReference>